<name>A0ABW1QH38_9ACTN</name>
<comment type="similarity">
    <text evidence="2 10">Belongs to the MscL family.</text>
</comment>
<keyword evidence="12" id="KW-1185">Reference proteome</keyword>
<keyword evidence="5 10" id="KW-0812">Transmembrane</keyword>
<evidence type="ECO:0000313" key="12">
    <source>
        <dbReference type="Proteomes" id="UP001596097"/>
    </source>
</evidence>
<evidence type="ECO:0000256" key="10">
    <source>
        <dbReference type="HAMAP-Rule" id="MF_00115"/>
    </source>
</evidence>
<comment type="function">
    <text evidence="10">Channel that opens in response to stretch forces in the membrane lipid bilayer. May participate in the regulation of osmotic pressure changes within the cell.</text>
</comment>
<evidence type="ECO:0000256" key="7">
    <source>
        <dbReference type="ARBA" id="ARBA00023065"/>
    </source>
</evidence>
<dbReference type="NCBIfam" id="TIGR00220">
    <property type="entry name" value="mscL"/>
    <property type="match status" value="1"/>
</dbReference>
<dbReference type="SUPFAM" id="SSF81330">
    <property type="entry name" value="Gated mechanosensitive channel"/>
    <property type="match status" value="1"/>
</dbReference>
<evidence type="ECO:0000256" key="1">
    <source>
        <dbReference type="ARBA" id="ARBA00004651"/>
    </source>
</evidence>
<keyword evidence="8 10" id="KW-0472">Membrane</keyword>
<feature type="transmembrane region" description="Helical" evidence="10">
    <location>
        <begin position="20"/>
        <end position="42"/>
    </location>
</feature>
<proteinExistence type="inferred from homology"/>
<dbReference type="HAMAP" id="MF_00115">
    <property type="entry name" value="MscL"/>
    <property type="match status" value="1"/>
</dbReference>
<keyword evidence="7 10" id="KW-0406">Ion transport</keyword>
<dbReference type="RefSeq" id="WP_228552899.1">
    <property type="nucleotide sequence ID" value="NZ_JBHSQL010000001.1"/>
</dbReference>
<sequence length="144" mass="15160">MAGIVAGFKEFVLRGNVVDLAVAVVMGTAVTQLVTAFTASFINPLLASIGGADANGWGFQITGDSKETFVDVGAFITALINFVIIAAVLYLVLVMPMNKFREKFAKPSDDAPPPEDIALLRDIRDELRKNREGGTSAGPGSASD</sequence>
<reference evidence="12" key="1">
    <citation type="journal article" date="2019" name="Int. J. Syst. Evol. Microbiol.">
        <title>The Global Catalogue of Microorganisms (GCM) 10K type strain sequencing project: providing services to taxonomists for standard genome sequencing and annotation.</title>
        <authorList>
            <consortium name="The Broad Institute Genomics Platform"/>
            <consortium name="The Broad Institute Genome Sequencing Center for Infectious Disease"/>
            <person name="Wu L."/>
            <person name="Ma J."/>
        </authorList>
    </citation>
    <scope>NUCLEOTIDE SEQUENCE [LARGE SCALE GENOMIC DNA]</scope>
    <source>
        <strain evidence="12">CGMCC 4.7198</strain>
    </source>
</reference>
<dbReference type="Gene3D" id="1.10.1200.120">
    <property type="entry name" value="Large-conductance mechanosensitive channel, MscL, domain 1"/>
    <property type="match status" value="1"/>
</dbReference>
<evidence type="ECO:0000256" key="8">
    <source>
        <dbReference type="ARBA" id="ARBA00023136"/>
    </source>
</evidence>
<gene>
    <name evidence="10 11" type="primary">mscL</name>
    <name evidence="11" type="ORF">ACFPYK_00665</name>
</gene>
<dbReference type="InterPro" id="IPR036019">
    <property type="entry name" value="MscL_channel"/>
</dbReference>
<feature type="transmembrane region" description="Helical" evidence="10">
    <location>
        <begin position="72"/>
        <end position="93"/>
    </location>
</feature>
<evidence type="ECO:0000256" key="6">
    <source>
        <dbReference type="ARBA" id="ARBA00022989"/>
    </source>
</evidence>
<organism evidence="11 12">
    <name type="scientific">Mumia xiangluensis</name>
    <dbReference type="NCBI Taxonomy" id="1678900"/>
    <lineage>
        <taxon>Bacteria</taxon>
        <taxon>Bacillati</taxon>
        <taxon>Actinomycetota</taxon>
        <taxon>Actinomycetes</taxon>
        <taxon>Propionibacteriales</taxon>
        <taxon>Nocardioidaceae</taxon>
        <taxon>Mumia</taxon>
    </lineage>
</organism>
<dbReference type="PANTHER" id="PTHR30266">
    <property type="entry name" value="MECHANOSENSITIVE CHANNEL MSCL"/>
    <property type="match status" value="1"/>
</dbReference>
<keyword evidence="3 10" id="KW-0813">Transport</keyword>
<evidence type="ECO:0000256" key="2">
    <source>
        <dbReference type="ARBA" id="ARBA00007254"/>
    </source>
</evidence>
<dbReference type="EMBL" id="JBHSQL010000001">
    <property type="protein sequence ID" value="MFC6147886.1"/>
    <property type="molecule type" value="Genomic_DNA"/>
</dbReference>
<protein>
    <recommendedName>
        <fullName evidence="10">Large-conductance mechanosensitive channel</fullName>
    </recommendedName>
</protein>
<dbReference type="PRINTS" id="PR01264">
    <property type="entry name" value="MECHCHANNEL"/>
</dbReference>
<dbReference type="InterPro" id="IPR019823">
    <property type="entry name" value="Mechanosensitive_channel_CS"/>
</dbReference>
<evidence type="ECO:0000256" key="5">
    <source>
        <dbReference type="ARBA" id="ARBA00022692"/>
    </source>
</evidence>
<evidence type="ECO:0000313" key="11">
    <source>
        <dbReference type="EMBL" id="MFC6147886.1"/>
    </source>
</evidence>
<dbReference type="Pfam" id="PF01741">
    <property type="entry name" value="MscL"/>
    <property type="match status" value="1"/>
</dbReference>
<comment type="subunit">
    <text evidence="10">Homopentamer.</text>
</comment>
<dbReference type="InterPro" id="IPR001185">
    <property type="entry name" value="MS_channel"/>
</dbReference>
<dbReference type="PROSITE" id="PS01327">
    <property type="entry name" value="MSCL"/>
    <property type="match status" value="1"/>
</dbReference>
<comment type="caution">
    <text evidence="11">The sequence shown here is derived from an EMBL/GenBank/DDBJ whole genome shotgun (WGS) entry which is preliminary data.</text>
</comment>
<keyword evidence="9 10" id="KW-0407">Ion channel</keyword>
<keyword evidence="6 10" id="KW-1133">Transmembrane helix</keyword>
<evidence type="ECO:0000256" key="3">
    <source>
        <dbReference type="ARBA" id="ARBA00022448"/>
    </source>
</evidence>
<dbReference type="Proteomes" id="UP001596097">
    <property type="component" value="Unassembled WGS sequence"/>
</dbReference>
<accession>A0ABW1QH38</accession>
<evidence type="ECO:0000256" key="4">
    <source>
        <dbReference type="ARBA" id="ARBA00022475"/>
    </source>
</evidence>
<evidence type="ECO:0000256" key="9">
    <source>
        <dbReference type="ARBA" id="ARBA00023303"/>
    </source>
</evidence>
<dbReference type="PANTHER" id="PTHR30266:SF2">
    <property type="entry name" value="LARGE-CONDUCTANCE MECHANOSENSITIVE CHANNEL"/>
    <property type="match status" value="1"/>
</dbReference>
<keyword evidence="4 10" id="KW-1003">Cell membrane</keyword>
<dbReference type="InterPro" id="IPR037673">
    <property type="entry name" value="MSC/AndL"/>
</dbReference>
<comment type="subcellular location">
    <subcellularLocation>
        <location evidence="1 10">Cell membrane</location>
        <topology evidence="1 10">Multi-pass membrane protein</topology>
    </subcellularLocation>
</comment>